<accession>A0ABT3C9F4</accession>
<dbReference type="NCBIfam" id="TIGR03086">
    <property type="entry name" value="TIGR03086 family metal-binding protein"/>
    <property type="match status" value="1"/>
</dbReference>
<protein>
    <submittedName>
        <fullName evidence="1">TIGR03086 family protein</fullName>
    </submittedName>
</protein>
<evidence type="ECO:0000313" key="1">
    <source>
        <dbReference type="EMBL" id="MCV7226104.1"/>
    </source>
</evidence>
<organism evidence="1 2">
    <name type="scientific">Mycolicibacterium komossense</name>
    <dbReference type="NCBI Taxonomy" id="1779"/>
    <lineage>
        <taxon>Bacteria</taxon>
        <taxon>Bacillati</taxon>
        <taxon>Actinomycetota</taxon>
        <taxon>Actinomycetes</taxon>
        <taxon>Mycobacteriales</taxon>
        <taxon>Mycobacteriaceae</taxon>
        <taxon>Mycolicibacterium</taxon>
    </lineage>
</organism>
<dbReference type="RefSeq" id="WP_264066940.1">
    <property type="nucleotide sequence ID" value="NZ_JACKTY010000020.1"/>
</dbReference>
<dbReference type="InterPro" id="IPR017520">
    <property type="entry name" value="CHP03086"/>
</dbReference>
<gene>
    <name evidence="1" type="ORF">H7J73_08680</name>
</gene>
<keyword evidence="2" id="KW-1185">Reference proteome</keyword>
<dbReference type="InterPro" id="IPR017517">
    <property type="entry name" value="Maleyloyr_isom"/>
</dbReference>
<name>A0ABT3C9F4_9MYCO</name>
<dbReference type="EMBL" id="JACKTY010000020">
    <property type="protein sequence ID" value="MCV7226104.1"/>
    <property type="molecule type" value="Genomic_DNA"/>
</dbReference>
<comment type="caution">
    <text evidence="1">The sequence shown here is derived from an EMBL/GenBank/DDBJ whole genome shotgun (WGS) entry which is preliminary data.</text>
</comment>
<proteinExistence type="predicted"/>
<dbReference type="Proteomes" id="UP001526201">
    <property type="component" value="Unassembled WGS sequence"/>
</dbReference>
<dbReference type="InterPro" id="IPR034660">
    <property type="entry name" value="DinB/YfiT-like"/>
</dbReference>
<evidence type="ECO:0000313" key="2">
    <source>
        <dbReference type="Proteomes" id="UP001526201"/>
    </source>
</evidence>
<dbReference type="NCBIfam" id="TIGR03083">
    <property type="entry name" value="maleylpyruvate isomerase family mycothiol-dependent enzyme"/>
    <property type="match status" value="1"/>
</dbReference>
<reference evidence="1 2" key="1">
    <citation type="journal article" date="2022" name="BMC Genomics">
        <title>Comparative genome analysis of mycobacteria focusing on tRNA and non-coding RNA.</title>
        <authorList>
            <person name="Behra P.R.K."/>
            <person name="Pettersson B.M.F."/>
            <person name="Ramesh M."/>
            <person name="Das S."/>
            <person name="Dasgupta S."/>
            <person name="Kirsebom L.A."/>
        </authorList>
    </citation>
    <scope>NUCLEOTIDE SEQUENCE [LARGE SCALE GENOMIC DNA]</scope>
    <source>
        <strain evidence="1 2">DSM 44078</strain>
    </source>
</reference>
<sequence length="182" mass="18932">MDELAGAQATLAVLEHVLQPIGGDDLARRTPCREYDVVGLTDHLLKSITTLGGAAGATFPERDPGASVHRQVMAVARPAVDAWQQRGLAGDVDFGAGPFPAKVAAGILSIEFLVHAWDYAAATGQELVVPDEVSACVEQLAHTIITPEGRASVGFDQPLETPAGAAALDRLLAFTGRRSAGV</sequence>
<dbReference type="SUPFAM" id="SSF109854">
    <property type="entry name" value="DinB/YfiT-like putative metalloenzymes"/>
    <property type="match status" value="1"/>
</dbReference>